<keyword evidence="2" id="KW-0812">Transmembrane</keyword>
<proteinExistence type="predicted"/>
<name>W3XGL3_PESFW</name>
<dbReference type="InParanoid" id="W3XGL3"/>
<dbReference type="PANTHER" id="PTHR47784">
    <property type="entry name" value="STEROL UPTAKE CONTROL PROTEIN 2"/>
    <property type="match status" value="1"/>
</dbReference>
<evidence type="ECO:0000256" key="1">
    <source>
        <dbReference type="ARBA" id="ARBA00023242"/>
    </source>
</evidence>
<dbReference type="GO" id="GO:0001228">
    <property type="term" value="F:DNA-binding transcription activator activity, RNA polymerase II-specific"/>
    <property type="evidence" value="ECO:0007669"/>
    <property type="project" value="TreeGrafter"/>
</dbReference>
<evidence type="ECO:0000313" key="3">
    <source>
        <dbReference type="EMBL" id="ETS85170.1"/>
    </source>
</evidence>
<protein>
    <submittedName>
        <fullName evidence="3">Uncharacterized protein</fullName>
    </submittedName>
</protein>
<dbReference type="KEGG" id="pfy:PFICI_03195"/>
<keyword evidence="2" id="KW-0472">Membrane</keyword>
<evidence type="ECO:0000313" key="4">
    <source>
        <dbReference type="Proteomes" id="UP000030651"/>
    </source>
</evidence>
<accession>W3XGL3</accession>
<dbReference type="EMBL" id="KI912110">
    <property type="protein sequence ID" value="ETS85170.1"/>
    <property type="molecule type" value="Genomic_DNA"/>
</dbReference>
<dbReference type="GeneID" id="19268208"/>
<dbReference type="Pfam" id="PF11951">
    <property type="entry name" value="Fungal_trans_2"/>
    <property type="match status" value="1"/>
</dbReference>
<dbReference type="eggNOG" id="ENOG502SIKI">
    <property type="taxonomic scope" value="Eukaryota"/>
</dbReference>
<dbReference type="Proteomes" id="UP000030651">
    <property type="component" value="Unassembled WGS sequence"/>
</dbReference>
<dbReference type="HOGENOM" id="CLU_024934_0_0_1"/>
<keyword evidence="2" id="KW-1133">Transmembrane helix</keyword>
<evidence type="ECO:0000256" key="2">
    <source>
        <dbReference type="SAM" id="Phobius"/>
    </source>
</evidence>
<dbReference type="AlphaFoldDB" id="W3XGL3"/>
<reference evidence="4" key="1">
    <citation type="journal article" date="2015" name="BMC Genomics">
        <title>Genomic and transcriptomic analysis of the endophytic fungus Pestalotiopsis fici reveals its lifestyle and high potential for synthesis of natural products.</title>
        <authorList>
            <person name="Wang X."/>
            <person name="Zhang X."/>
            <person name="Liu L."/>
            <person name="Xiang M."/>
            <person name="Wang W."/>
            <person name="Sun X."/>
            <person name="Che Y."/>
            <person name="Guo L."/>
            <person name="Liu G."/>
            <person name="Guo L."/>
            <person name="Wang C."/>
            <person name="Yin W.B."/>
            <person name="Stadler M."/>
            <person name="Zhang X."/>
            <person name="Liu X."/>
        </authorList>
    </citation>
    <scope>NUCLEOTIDE SEQUENCE [LARGE SCALE GENOMIC DNA]</scope>
    <source>
        <strain evidence="4">W106-1 / CGMCC3.15140</strain>
    </source>
</reference>
<dbReference type="InterPro" id="IPR053157">
    <property type="entry name" value="Sterol_Uptake_Regulator"/>
</dbReference>
<keyword evidence="4" id="KW-1185">Reference proteome</keyword>
<organism evidence="3 4">
    <name type="scientific">Pestalotiopsis fici (strain W106-1 / CGMCC3.15140)</name>
    <dbReference type="NCBI Taxonomy" id="1229662"/>
    <lineage>
        <taxon>Eukaryota</taxon>
        <taxon>Fungi</taxon>
        <taxon>Dikarya</taxon>
        <taxon>Ascomycota</taxon>
        <taxon>Pezizomycotina</taxon>
        <taxon>Sordariomycetes</taxon>
        <taxon>Xylariomycetidae</taxon>
        <taxon>Amphisphaeriales</taxon>
        <taxon>Sporocadaceae</taxon>
        <taxon>Pestalotiopsis</taxon>
    </lineage>
</organism>
<dbReference type="InterPro" id="IPR021858">
    <property type="entry name" value="Fun_TF"/>
</dbReference>
<sequence>MNSSQYFGYPKLWQEKVPQMAFRVPSLLHLVLAFSALHMALMRPDEAHRYERLADAHHALGVPPVTRLIRDINKENAPILFIASNLICISTFARRPAPGHLLIIAEGSEVPWLNLFRGVRFVIETMGVEAIFRPLGSMGACFQAGNYSHLQCDTKPVLWEAHFESLSSLVSESEPSEQETYRYELESLSTCFSAAFGTVETARKMDGSHFKSVTRWLYDLHDDYITCLQGKQTTALIILAHFMVALRSIEHGPFGRGWSWHVLKEIKGLLDIQDISWLTWPIEQVKEWDHLSGH</sequence>
<dbReference type="RefSeq" id="XP_007829967.1">
    <property type="nucleotide sequence ID" value="XM_007831776.1"/>
</dbReference>
<dbReference type="OrthoDB" id="416217at2759"/>
<keyword evidence="1" id="KW-0539">Nucleus</keyword>
<feature type="transmembrane region" description="Helical" evidence="2">
    <location>
        <begin position="20"/>
        <end position="42"/>
    </location>
</feature>
<gene>
    <name evidence="3" type="ORF">PFICI_03195</name>
</gene>
<dbReference type="PANTHER" id="PTHR47784:SF5">
    <property type="entry name" value="STEROL UPTAKE CONTROL PROTEIN 2"/>
    <property type="match status" value="1"/>
</dbReference>
<dbReference type="OMA" id="NLICIST"/>